<keyword evidence="1" id="KW-0732">Signal</keyword>
<dbReference type="AlphaFoldDB" id="A0A4C1XMS3"/>
<reference evidence="2 3" key="1">
    <citation type="journal article" date="2019" name="Commun. Biol.">
        <title>The bagworm genome reveals a unique fibroin gene that provides high tensile strength.</title>
        <authorList>
            <person name="Kono N."/>
            <person name="Nakamura H."/>
            <person name="Ohtoshi R."/>
            <person name="Tomita M."/>
            <person name="Numata K."/>
            <person name="Arakawa K."/>
        </authorList>
    </citation>
    <scope>NUCLEOTIDE SEQUENCE [LARGE SCALE GENOMIC DNA]</scope>
</reference>
<sequence>MSSDVTDNIGCLVAWSSSPSRSLLLLLILTGPAQTSEHPSRRICEREHPWECTPMRSDGRCIWHDNAGPMQKMESAKAPRISFKIGVLAHGRRRCRHVAQRRVAEGDDPGSTHGRLKYAELCDLHIAYEGVCRDPMIVKCMIVSCFEVYELDKHNRCADVIIAILSYSVGRFFPNYGTLISFEIITRSFEGATHPALHPTSVHSPAFGEKGMSGLCEYLRYFAKLNSAVRRKLLRHLPASGGERGPMNLDGCH</sequence>
<dbReference type="EMBL" id="BGZK01000893">
    <property type="protein sequence ID" value="GBP64292.1"/>
    <property type="molecule type" value="Genomic_DNA"/>
</dbReference>
<keyword evidence="3" id="KW-1185">Reference proteome</keyword>
<protein>
    <submittedName>
        <fullName evidence="2">Uncharacterized protein</fullName>
    </submittedName>
</protein>
<feature type="chain" id="PRO_5020036340" evidence="1">
    <location>
        <begin position="36"/>
        <end position="253"/>
    </location>
</feature>
<evidence type="ECO:0000313" key="2">
    <source>
        <dbReference type="EMBL" id="GBP64292.1"/>
    </source>
</evidence>
<feature type="signal peptide" evidence="1">
    <location>
        <begin position="1"/>
        <end position="35"/>
    </location>
</feature>
<comment type="caution">
    <text evidence="2">The sequence shown here is derived from an EMBL/GenBank/DDBJ whole genome shotgun (WGS) entry which is preliminary data.</text>
</comment>
<proteinExistence type="predicted"/>
<evidence type="ECO:0000313" key="3">
    <source>
        <dbReference type="Proteomes" id="UP000299102"/>
    </source>
</evidence>
<gene>
    <name evidence="2" type="ORF">EVAR_45340_1</name>
</gene>
<name>A0A4C1XMS3_EUMVA</name>
<evidence type="ECO:0000256" key="1">
    <source>
        <dbReference type="SAM" id="SignalP"/>
    </source>
</evidence>
<organism evidence="2 3">
    <name type="scientific">Eumeta variegata</name>
    <name type="common">Bagworm moth</name>
    <name type="synonym">Eumeta japonica</name>
    <dbReference type="NCBI Taxonomy" id="151549"/>
    <lineage>
        <taxon>Eukaryota</taxon>
        <taxon>Metazoa</taxon>
        <taxon>Ecdysozoa</taxon>
        <taxon>Arthropoda</taxon>
        <taxon>Hexapoda</taxon>
        <taxon>Insecta</taxon>
        <taxon>Pterygota</taxon>
        <taxon>Neoptera</taxon>
        <taxon>Endopterygota</taxon>
        <taxon>Lepidoptera</taxon>
        <taxon>Glossata</taxon>
        <taxon>Ditrysia</taxon>
        <taxon>Tineoidea</taxon>
        <taxon>Psychidae</taxon>
        <taxon>Oiketicinae</taxon>
        <taxon>Eumeta</taxon>
    </lineage>
</organism>
<accession>A0A4C1XMS3</accession>
<dbReference type="Proteomes" id="UP000299102">
    <property type="component" value="Unassembled WGS sequence"/>
</dbReference>